<reference evidence="1 2" key="1">
    <citation type="journal article" date="2012" name="Int. J. Syst. Evol. Microbiol.">
        <title>Shewanella dokdonensis sp. nov., isolated from seawater.</title>
        <authorList>
            <person name="Sung H.R."/>
            <person name="Yoon J.H."/>
            <person name="Ghim S.Y."/>
        </authorList>
    </citation>
    <scope>NUCLEOTIDE SEQUENCE [LARGE SCALE GENOMIC DNA]</scope>
    <source>
        <strain evidence="1 2">DSM 23626</strain>
    </source>
</reference>
<evidence type="ECO:0000313" key="2">
    <source>
        <dbReference type="Proteomes" id="UP000676428"/>
    </source>
</evidence>
<keyword evidence="2" id="KW-1185">Reference proteome</keyword>
<protein>
    <submittedName>
        <fullName evidence="1">Phage tail protein</fullName>
    </submittedName>
</protein>
<dbReference type="InterPro" id="IPR009678">
    <property type="entry name" value="Phage_tail_completion_R"/>
</dbReference>
<sequence>MNKPQQLRELLSQAVPHLRHHPEALHIFVENGNIIATAAKGNLSYEYQFSCIIVVTDYRAHADTLIVPILGWLATEQPELLSNPDKRANGFKFRAELINHTTCDIEITLSLTERVKVSTQDGQLTAEHLPEPQFDEAGNYTLYINQDLTPWPPTA</sequence>
<name>A0ABX8DET6_9GAMM</name>
<dbReference type="RefSeq" id="WP_213681892.1">
    <property type="nucleotide sequence ID" value="NZ_CP074572.1"/>
</dbReference>
<gene>
    <name evidence="1" type="ORF">KHX94_19870</name>
</gene>
<dbReference type="EMBL" id="CP074572">
    <property type="protein sequence ID" value="QVK23252.1"/>
    <property type="molecule type" value="Genomic_DNA"/>
</dbReference>
<dbReference type="Pfam" id="PF06891">
    <property type="entry name" value="P2_Phage_GpR"/>
    <property type="match status" value="1"/>
</dbReference>
<organism evidence="1 2">
    <name type="scientific">Shewanella dokdonensis</name>
    <dbReference type="NCBI Taxonomy" id="712036"/>
    <lineage>
        <taxon>Bacteria</taxon>
        <taxon>Pseudomonadati</taxon>
        <taxon>Pseudomonadota</taxon>
        <taxon>Gammaproteobacteria</taxon>
        <taxon>Alteromonadales</taxon>
        <taxon>Shewanellaceae</taxon>
        <taxon>Shewanella</taxon>
    </lineage>
</organism>
<accession>A0ABX8DET6</accession>
<evidence type="ECO:0000313" key="1">
    <source>
        <dbReference type="EMBL" id="QVK23252.1"/>
    </source>
</evidence>
<dbReference type="Proteomes" id="UP000676428">
    <property type="component" value="Chromosome"/>
</dbReference>
<proteinExistence type="predicted"/>